<protein>
    <submittedName>
        <fullName evidence="2">Uncharacterized protein</fullName>
    </submittedName>
</protein>
<feature type="transmembrane region" description="Helical" evidence="1">
    <location>
        <begin position="49"/>
        <end position="71"/>
    </location>
</feature>
<dbReference type="InterPro" id="IPR058714">
    <property type="entry name" value="LpqS"/>
</dbReference>
<sequence>MLIVEKAPSTLLRSLAQRKPVWGRTAIASYPWGVYTRSVPGFRLVWRRLAMIAVAAIWSILAVVGQCWILHSVDRAVHPNHPLAAAVGSEFAVNTGHAHLSENHLSPCPLEAVTAPVARSEATVSASDAVAARVAVAPLPDRLVVPAGRDGRGALGPPGSGQDLLTRYCLARR</sequence>
<proteinExistence type="predicted"/>
<keyword evidence="1" id="KW-0472">Membrane</keyword>
<organism evidence="2 3">
    <name type="scientific">Mycobacterium gordonae</name>
    <dbReference type="NCBI Taxonomy" id="1778"/>
    <lineage>
        <taxon>Bacteria</taxon>
        <taxon>Bacillati</taxon>
        <taxon>Actinomycetota</taxon>
        <taxon>Actinomycetes</taxon>
        <taxon>Mycobacteriales</taxon>
        <taxon>Mycobacteriaceae</taxon>
        <taxon>Mycobacterium</taxon>
    </lineage>
</organism>
<dbReference type="EMBL" id="LQOY01000059">
    <property type="protein sequence ID" value="ORV91302.1"/>
    <property type="molecule type" value="Genomic_DNA"/>
</dbReference>
<dbReference type="AlphaFoldDB" id="A0A1X1WXG3"/>
<name>A0A1X1WXG3_MYCGO</name>
<keyword evidence="1" id="KW-0812">Transmembrane</keyword>
<gene>
    <name evidence="2" type="ORF">AWC08_20890</name>
</gene>
<reference evidence="2 3" key="1">
    <citation type="submission" date="2016-01" db="EMBL/GenBank/DDBJ databases">
        <title>The new phylogeny of the genus Mycobacterium.</title>
        <authorList>
            <person name="Tarcisio F."/>
            <person name="Conor M."/>
            <person name="Antonella G."/>
            <person name="Elisabetta G."/>
            <person name="Giulia F.S."/>
            <person name="Sara T."/>
            <person name="Anna F."/>
            <person name="Clotilde B."/>
            <person name="Roberto B."/>
            <person name="Veronica D.S."/>
            <person name="Fabio R."/>
            <person name="Monica P."/>
            <person name="Olivier J."/>
            <person name="Enrico T."/>
            <person name="Nicola S."/>
        </authorList>
    </citation>
    <scope>NUCLEOTIDE SEQUENCE [LARGE SCALE GENOMIC DNA]</scope>
    <source>
        <strain evidence="2 3">DSM 44160</strain>
    </source>
</reference>
<evidence type="ECO:0000256" key="1">
    <source>
        <dbReference type="SAM" id="Phobius"/>
    </source>
</evidence>
<dbReference type="Proteomes" id="UP000193928">
    <property type="component" value="Unassembled WGS sequence"/>
</dbReference>
<dbReference type="RefSeq" id="WP_083271324.1">
    <property type="nucleotide sequence ID" value="NZ_JACKSU010000116.1"/>
</dbReference>
<comment type="caution">
    <text evidence="2">The sequence shown here is derived from an EMBL/GenBank/DDBJ whole genome shotgun (WGS) entry which is preliminary data.</text>
</comment>
<keyword evidence="1" id="KW-1133">Transmembrane helix</keyword>
<accession>A0A1X1WXG3</accession>
<evidence type="ECO:0000313" key="3">
    <source>
        <dbReference type="Proteomes" id="UP000193928"/>
    </source>
</evidence>
<dbReference type="Pfam" id="PF26327">
    <property type="entry name" value="LpqS"/>
    <property type="match status" value="1"/>
</dbReference>
<keyword evidence="3" id="KW-1185">Reference proteome</keyword>
<evidence type="ECO:0000313" key="2">
    <source>
        <dbReference type="EMBL" id="ORV91302.1"/>
    </source>
</evidence>